<dbReference type="InterPro" id="IPR050840">
    <property type="entry name" value="Adaptor_Complx_Large_Subunit"/>
</dbReference>
<feature type="domain" description="GAE" evidence="11">
    <location>
        <begin position="774"/>
        <end position="890"/>
    </location>
</feature>
<keyword evidence="7 10" id="KW-0472">Membrane</keyword>
<dbReference type="InterPro" id="IPR008153">
    <property type="entry name" value="GAE_dom"/>
</dbReference>
<dbReference type="FunFam" id="1.25.10.10:FF:000030">
    <property type="entry name" value="AP-1 complex subunit gamma"/>
    <property type="match status" value="1"/>
</dbReference>
<dbReference type="InterPro" id="IPR013041">
    <property type="entry name" value="Clathrin_app_Ig-like_sf"/>
</dbReference>
<dbReference type="InterPro" id="IPR017107">
    <property type="entry name" value="AP1_complex_gsu"/>
</dbReference>
<protein>
    <recommendedName>
        <fullName evidence="10">AP-1 complex subunit gamma</fullName>
    </recommendedName>
</protein>
<keyword evidence="6 10" id="KW-0333">Golgi apparatus</keyword>
<dbReference type="SMART" id="SM00809">
    <property type="entry name" value="Alpha_adaptinC2"/>
    <property type="match status" value="1"/>
</dbReference>
<evidence type="ECO:0000256" key="4">
    <source>
        <dbReference type="ARBA" id="ARBA00022448"/>
    </source>
</evidence>
<dbReference type="InterPro" id="IPR011989">
    <property type="entry name" value="ARM-like"/>
</dbReference>
<dbReference type="WBParaSite" id="sdigi.contig201.g6034.t1">
    <property type="protein sequence ID" value="sdigi.contig201.g6034.t1"/>
    <property type="gene ID" value="sdigi.contig201.g6034"/>
</dbReference>
<dbReference type="AlphaFoldDB" id="A0A915PNU5"/>
<evidence type="ECO:0000256" key="9">
    <source>
        <dbReference type="ARBA" id="ARBA00029433"/>
    </source>
</evidence>
<accession>A0A915PNU5</accession>
<dbReference type="PANTHER" id="PTHR22780">
    <property type="entry name" value="ADAPTIN, ALPHA/GAMMA/EPSILON"/>
    <property type="match status" value="1"/>
</dbReference>
<evidence type="ECO:0000256" key="1">
    <source>
        <dbReference type="ARBA" id="ARBA00004156"/>
    </source>
</evidence>
<keyword evidence="12" id="KW-1185">Reference proteome</keyword>
<comment type="similarity">
    <text evidence="3 10">Belongs to the adaptor complexes large subunit family.</text>
</comment>
<comment type="subcellular location">
    <subcellularLocation>
        <location evidence="1">Cytoplasmic vesicle membrane</location>
    </subcellularLocation>
    <subcellularLocation>
        <location evidence="9">Endomembrane system</location>
        <topology evidence="9">Peripheral membrane protein</topology>
        <orientation evidence="9">Cytoplasmic side</orientation>
    </subcellularLocation>
    <subcellularLocation>
        <location evidence="2">Golgi apparatus</location>
    </subcellularLocation>
</comment>
<dbReference type="InterPro" id="IPR002553">
    <property type="entry name" value="Clathrin/coatomer_adapt-like_N"/>
</dbReference>
<name>A0A915PNU5_9BILA</name>
<dbReference type="Gene3D" id="1.25.10.10">
    <property type="entry name" value="Leucine-rich Repeat Variant"/>
    <property type="match status" value="1"/>
</dbReference>
<dbReference type="GO" id="GO:0006886">
    <property type="term" value="P:intracellular protein transport"/>
    <property type="evidence" value="ECO:0007669"/>
    <property type="project" value="UniProtKB-UniRule"/>
</dbReference>
<dbReference type="Pfam" id="PF01602">
    <property type="entry name" value="Adaptin_N"/>
    <property type="match status" value="1"/>
</dbReference>
<dbReference type="Gene3D" id="2.60.40.1230">
    <property type="match status" value="1"/>
</dbReference>
<sequence>MLVVHRTLAREILFGHLPDYHVNRSLVCYLDLTLGVSAGHFSSYNKVNMATVVEMTIEKIDEVKSRLGRSLGTPMRLRDLIRQVRAARTMAEERAVVDRESANIRETFRDDDSPWKCRNIAKLLYIHMLGYPAHFGQMECMKLVAQPRYTDKRIGYLGAMLLLDERSEVHLLVTNSLKNDLNASTQFVTGLALCTLGSICSSEMCRDLAGEVERLIKSTLCAFRIVKKVPELMEMFISCTKSLISEKNHGVLIGGITLVTEMCEKSPDVLNHFKKMVPNLVRILKNLLMSGYSPEHDVTGISDPFLQIKILKLLRILGRYDAKASEEMNDILAQVATNTETSKNVGNAILYETVLTIMEIRSESGLRVLAVNILGRFLLNPDKNIRYVALNTLLKTVFVDYNAVQRHRTTVVDCLKDPDVSIRRRAMELCFALINQTNITNMTKEILIFLETADPEFKAECASKMYIATEKYSPNYGWHLDTMIKVLKLAGNYVPDEVVSCMIQLISSHSELQHYAAVQLYRAAQADVVNAQPLLQVAFWTIGEFGDVILQMNDDDVVKVRCELFYVELQLLGLEESSVIDVFERILPSNLTNTITKSYALTALAKLDTRFNETNGMIESNMGHLHLELQQRSVEFSRLLNYGELKFGLLERMPIITHNTLNAAAQPIERDSSLNEGHAVQSKAETINLLGDLEVPSLLESSQHVQKVTEVSDLFELMNLDPNINGLTSTPVMNGGKTIDLLDNDLVGYSLKNTLSSKPAISAVIDLDPFDLFPMHPSTMAINTNGIEGVLYVDNAFNEINVATLRLLVTNNNPLPVEAFNFQAAVTKAYQIELLPPSNSYLPANREGTITQMMNIRRISSSHALKMRIKVFYNIDGRQQLIECLVPKIEGLS</sequence>
<proteinExistence type="inferred from homology"/>
<keyword evidence="8 10" id="KW-0968">Cytoplasmic vesicle</keyword>
<keyword evidence="5 10" id="KW-0653">Protein transport</keyword>
<keyword evidence="4 10" id="KW-0813">Transport</keyword>
<dbReference type="GO" id="GO:0030121">
    <property type="term" value="C:AP-1 adaptor complex"/>
    <property type="evidence" value="ECO:0007669"/>
    <property type="project" value="InterPro"/>
</dbReference>
<dbReference type="PROSITE" id="PS50180">
    <property type="entry name" value="GAE"/>
    <property type="match status" value="1"/>
</dbReference>
<evidence type="ECO:0000256" key="6">
    <source>
        <dbReference type="ARBA" id="ARBA00023034"/>
    </source>
</evidence>
<evidence type="ECO:0000256" key="8">
    <source>
        <dbReference type="ARBA" id="ARBA00023329"/>
    </source>
</evidence>
<dbReference type="GO" id="GO:0016192">
    <property type="term" value="P:vesicle-mediated transport"/>
    <property type="evidence" value="ECO:0007669"/>
    <property type="project" value="InterPro"/>
</dbReference>
<evidence type="ECO:0000313" key="12">
    <source>
        <dbReference type="Proteomes" id="UP000887581"/>
    </source>
</evidence>
<dbReference type="Pfam" id="PF02883">
    <property type="entry name" value="Alpha_adaptinC2"/>
    <property type="match status" value="1"/>
</dbReference>
<organism evidence="12 13">
    <name type="scientific">Setaria digitata</name>
    <dbReference type="NCBI Taxonomy" id="48799"/>
    <lineage>
        <taxon>Eukaryota</taxon>
        <taxon>Metazoa</taxon>
        <taxon>Ecdysozoa</taxon>
        <taxon>Nematoda</taxon>
        <taxon>Chromadorea</taxon>
        <taxon>Rhabditida</taxon>
        <taxon>Spirurina</taxon>
        <taxon>Spiruromorpha</taxon>
        <taxon>Filarioidea</taxon>
        <taxon>Setariidae</taxon>
        <taxon>Setaria</taxon>
    </lineage>
</organism>
<dbReference type="SUPFAM" id="SSF49348">
    <property type="entry name" value="Clathrin adaptor appendage domain"/>
    <property type="match status" value="1"/>
</dbReference>
<dbReference type="SUPFAM" id="SSF48371">
    <property type="entry name" value="ARM repeat"/>
    <property type="match status" value="1"/>
</dbReference>
<reference evidence="13" key="1">
    <citation type="submission" date="2022-11" db="UniProtKB">
        <authorList>
            <consortium name="WormBaseParasite"/>
        </authorList>
    </citation>
    <scope>IDENTIFICATION</scope>
</reference>
<dbReference type="Proteomes" id="UP000887581">
    <property type="component" value="Unplaced"/>
</dbReference>
<evidence type="ECO:0000313" key="13">
    <source>
        <dbReference type="WBParaSite" id="sdigi.contig201.g6034.t1"/>
    </source>
</evidence>
<dbReference type="InterPro" id="IPR016024">
    <property type="entry name" value="ARM-type_fold"/>
</dbReference>
<evidence type="ECO:0000259" key="11">
    <source>
        <dbReference type="PROSITE" id="PS50180"/>
    </source>
</evidence>
<evidence type="ECO:0000256" key="2">
    <source>
        <dbReference type="ARBA" id="ARBA00004555"/>
    </source>
</evidence>
<dbReference type="PIRSF" id="PIRSF037094">
    <property type="entry name" value="AP1_complex_gamma"/>
    <property type="match status" value="1"/>
</dbReference>
<evidence type="ECO:0000256" key="5">
    <source>
        <dbReference type="ARBA" id="ARBA00022927"/>
    </source>
</evidence>
<evidence type="ECO:0000256" key="3">
    <source>
        <dbReference type="ARBA" id="ARBA00006613"/>
    </source>
</evidence>
<evidence type="ECO:0000256" key="7">
    <source>
        <dbReference type="ARBA" id="ARBA00023136"/>
    </source>
</evidence>
<dbReference type="InterPro" id="IPR008152">
    <property type="entry name" value="Clathrin_a/b/g-adaptin_app_Ig"/>
</dbReference>
<evidence type="ECO:0000256" key="10">
    <source>
        <dbReference type="PIRNR" id="PIRNR037094"/>
    </source>
</evidence>